<evidence type="ECO:0008006" key="4">
    <source>
        <dbReference type="Google" id="ProtNLM"/>
    </source>
</evidence>
<name>A0A2H0UMR7_9BACT</name>
<accession>A0A2H0UMR7</accession>
<dbReference type="SUPFAM" id="SSF54523">
    <property type="entry name" value="Pili subunits"/>
    <property type="match status" value="1"/>
</dbReference>
<dbReference type="AlphaFoldDB" id="A0A2H0UMR7"/>
<feature type="transmembrane region" description="Helical" evidence="1">
    <location>
        <begin position="12"/>
        <end position="35"/>
    </location>
</feature>
<gene>
    <name evidence="2" type="ORF">COU10_03170</name>
</gene>
<reference evidence="3" key="1">
    <citation type="submission" date="2017-09" db="EMBL/GenBank/DDBJ databases">
        <title>Depth-based differentiation of microbial function through sediment-hosted aquifers and enrichment of novel symbionts in the deep terrestrial subsurface.</title>
        <authorList>
            <person name="Probst A.J."/>
            <person name="Ladd B."/>
            <person name="Jarett J.K."/>
            <person name="Geller-Mcgrath D.E."/>
            <person name="Sieber C.M.K."/>
            <person name="Emerson J.B."/>
            <person name="Anantharaman K."/>
            <person name="Thomas B.C."/>
            <person name="Malmstrom R."/>
            <person name="Stieglmeier M."/>
            <person name="Klingl A."/>
            <person name="Woyke T."/>
            <person name="Ryan C.M."/>
            <person name="Banfield J.F."/>
        </authorList>
    </citation>
    <scope>NUCLEOTIDE SEQUENCE [LARGE SCALE GENOMIC DNA]</scope>
</reference>
<evidence type="ECO:0000313" key="3">
    <source>
        <dbReference type="Proteomes" id="UP000230903"/>
    </source>
</evidence>
<dbReference type="NCBIfam" id="TIGR02532">
    <property type="entry name" value="IV_pilin_GFxxxE"/>
    <property type="match status" value="1"/>
</dbReference>
<dbReference type="InterPro" id="IPR012902">
    <property type="entry name" value="N_methyl_site"/>
</dbReference>
<dbReference type="Pfam" id="PF07963">
    <property type="entry name" value="N_methyl"/>
    <property type="match status" value="1"/>
</dbReference>
<dbReference type="Proteomes" id="UP000230903">
    <property type="component" value="Unassembled WGS sequence"/>
</dbReference>
<keyword evidence="1" id="KW-0472">Membrane</keyword>
<evidence type="ECO:0000313" key="2">
    <source>
        <dbReference type="EMBL" id="PIR87704.1"/>
    </source>
</evidence>
<dbReference type="InterPro" id="IPR045584">
    <property type="entry name" value="Pilin-like"/>
</dbReference>
<comment type="caution">
    <text evidence="2">The sequence shown here is derived from an EMBL/GenBank/DDBJ whole genome shotgun (WGS) entry which is preliminary data.</text>
</comment>
<keyword evidence="1" id="KW-1133">Transmembrane helix</keyword>
<sequence length="173" mass="18872">MSFKKLSNNKGFTFIELLIALTIGIILISLASLSLRNFYSEQAINNETAIIAAMLRAAQEKSISQEYGTRWGVYFKNSVAPAIDYYYFISFDDALVVAYTNDPNNFTIPPDKILEQKRLPSSIDFTTPAEGSGLAIIFGKITGKPINGTGGLVLTADNATKTIVIDSAGKIEF</sequence>
<evidence type="ECO:0000256" key="1">
    <source>
        <dbReference type="SAM" id="Phobius"/>
    </source>
</evidence>
<protein>
    <recommendedName>
        <fullName evidence="4">General secretion pathway GspH domain-containing protein</fullName>
    </recommendedName>
</protein>
<organism evidence="2 3">
    <name type="scientific">Candidatus Harrisonbacteria bacterium CG10_big_fil_rev_8_21_14_0_10_45_28</name>
    <dbReference type="NCBI Taxonomy" id="1974586"/>
    <lineage>
        <taxon>Bacteria</taxon>
        <taxon>Candidatus Harrisoniibacteriota</taxon>
    </lineage>
</organism>
<proteinExistence type="predicted"/>
<dbReference type="EMBL" id="PFBC01000051">
    <property type="protein sequence ID" value="PIR87704.1"/>
    <property type="molecule type" value="Genomic_DNA"/>
</dbReference>
<keyword evidence="1" id="KW-0812">Transmembrane</keyword>